<dbReference type="PANTHER" id="PTHR10859">
    <property type="entry name" value="GLYCOSYL TRANSFERASE"/>
    <property type="match status" value="1"/>
</dbReference>
<dbReference type="SUPFAM" id="SSF53448">
    <property type="entry name" value="Nucleotide-diphospho-sugar transferases"/>
    <property type="match status" value="1"/>
</dbReference>
<keyword evidence="3" id="KW-1185">Reference proteome</keyword>
<comment type="caution">
    <text evidence="2">The sequence shown here is derived from an EMBL/GenBank/DDBJ whole genome shotgun (WGS) entry which is preliminary data.</text>
</comment>
<keyword evidence="2" id="KW-0808">Transferase</keyword>
<feature type="domain" description="Glycosyltransferase 2-like" evidence="1">
    <location>
        <begin position="12"/>
        <end position="178"/>
    </location>
</feature>
<dbReference type="Proteomes" id="UP000307657">
    <property type="component" value="Unassembled WGS sequence"/>
</dbReference>
<dbReference type="GO" id="GO:0016740">
    <property type="term" value="F:transferase activity"/>
    <property type="evidence" value="ECO:0007669"/>
    <property type="project" value="UniProtKB-KW"/>
</dbReference>
<protein>
    <submittedName>
        <fullName evidence="2">Glycosyltransferase</fullName>
    </submittedName>
</protein>
<dbReference type="RefSeq" id="WP_136844719.1">
    <property type="nucleotide sequence ID" value="NZ_SUPL01000008.1"/>
</dbReference>
<dbReference type="AlphaFoldDB" id="A0A4U0EMS1"/>
<reference evidence="2 3" key="1">
    <citation type="submission" date="2019-04" db="EMBL/GenBank/DDBJ databases">
        <title>Lacinutrix sp. nov., isolated from marine water.</title>
        <authorList>
            <person name="Kim W."/>
        </authorList>
    </citation>
    <scope>NUCLEOTIDE SEQUENCE [LARGE SCALE GENOMIC DNA]</scope>
    <source>
        <strain evidence="2 3">CAU 1491</strain>
    </source>
</reference>
<evidence type="ECO:0000313" key="2">
    <source>
        <dbReference type="EMBL" id="TJY32875.1"/>
    </source>
</evidence>
<dbReference type="PANTHER" id="PTHR10859:SF91">
    <property type="entry name" value="DOLICHYL-PHOSPHATE BETA-GLUCOSYLTRANSFERASE"/>
    <property type="match status" value="1"/>
</dbReference>
<dbReference type="Pfam" id="PF00535">
    <property type="entry name" value="Glycos_transf_2"/>
    <property type="match status" value="1"/>
</dbReference>
<evidence type="ECO:0000313" key="3">
    <source>
        <dbReference type="Proteomes" id="UP000307657"/>
    </source>
</evidence>
<dbReference type="Gene3D" id="3.90.550.10">
    <property type="entry name" value="Spore Coat Polysaccharide Biosynthesis Protein SpsA, Chain A"/>
    <property type="match status" value="1"/>
</dbReference>
<dbReference type="EMBL" id="SUPL01000008">
    <property type="protein sequence ID" value="TJY32875.1"/>
    <property type="molecule type" value="Genomic_DNA"/>
</dbReference>
<dbReference type="InterPro" id="IPR001173">
    <property type="entry name" value="Glyco_trans_2-like"/>
</dbReference>
<organism evidence="2 3">
    <name type="scientific">Pontimicrobium aquaticum</name>
    <dbReference type="NCBI Taxonomy" id="2565367"/>
    <lineage>
        <taxon>Bacteria</taxon>
        <taxon>Pseudomonadati</taxon>
        <taxon>Bacteroidota</taxon>
        <taxon>Flavobacteriia</taxon>
        <taxon>Flavobacteriales</taxon>
        <taxon>Flavobacteriaceae</taxon>
        <taxon>Pontimicrobium</taxon>
    </lineage>
</organism>
<dbReference type="InterPro" id="IPR029044">
    <property type="entry name" value="Nucleotide-diphossugar_trans"/>
</dbReference>
<dbReference type="OrthoDB" id="952827at2"/>
<sequence length="253" mass="29330">MSYLTDIHFEICIVIPCYNEEKGLDKEAYFNFIDNHSNVLLCFVNDGSTDNTANILANFKEVYHKNIVVINCEKNVGKAEAIRTAFKECNKDYNFTYIAYLDADLATSLEECVSLTSYFNNSIQFIFGSRIMKVGSVIKRNKLRFLIGRIIATVISHILDLRVYDTQCGCKLFTKELSKVAFKDPFISKWLFDVEIFNRLMVHFGVDQSTNHMLEVPLKRWVDEGDSKVKLTYIFKLWIDLYKINKVCIASRK</sequence>
<accession>A0A4U0EMS1</accession>
<evidence type="ECO:0000259" key="1">
    <source>
        <dbReference type="Pfam" id="PF00535"/>
    </source>
</evidence>
<proteinExistence type="predicted"/>
<gene>
    <name evidence="2" type="ORF">E5167_13640</name>
</gene>
<name>A0A4U0EMS1_9FLAO</name>
<dbReference type="GO" id="GO:0006487">
    <property type="term" value="P:protein N-linked glycosylation"/>
    <property type="evidence" value="ECO:0007669"/>
    <property type="project" value="TreeGrafter"/>
</dbReference>